<evidence type="ECO:0000256" key="1">
    <source>
        <dbReference type="ARBA" id="ARBA00004651"/>
    </source>
</evidence>
<proteinExistence type="inferred from homology"/>
<feature type="transmembrane region" description="Helical" evidence="9">
    <location>
        <begin position="56"/>
        <end position="75"/>
    </location>
</feature>
<feature type="compositionally biased region" description="Low complexity" evidence="8">
    <location>
        <begin position="339"/>
        <end position="388"/>
    </location>
</feature>
<evidence type="ECO:0000256" key="9">
    <source>
        <dbReference type="SAM" id="Phobius"/>
    </source>
</evidence>
<gene>
    <name evidence="10" type="ORF">GCM10025865_02540</name>
</gene>
<evidence type="ECO:0008006" key="12">
    <source>
        <dbReference type="Google" id="ProtNLM"/>
    </source>
</evidence>
<keyword evidence="4" id="KW-1003">Cell membrane</keyword>
<dbReference type="Proteomes" id="UP001321475">
    <property type="component" value="Chromosome"/>
</dbReference>
<comment type="similarity">
    <text evidence="2">Belongs to the BCCT transporter (TC 2.A.15) family.</text>
</comment>
<keyword evidence="3" id="KW-0813">Transport</keyword>
<reference evidence="11" key="1">
    <citation type="journal article" date="2019" name="Int. J. Syst. Evol. Microbiol.">
        <title>The Global Catalogue of Microorganisms (GCM) 10K type strain sequencing project: providing services to taxonomists for standard genome sequencing and annotation.</title>
        <authorList>
            <consortium name="The Broad Institute Genomics Platform"/>
            <consortium name="The Broad Institute Genome Sequencing Center for Infectious Disease"/>
            <person name="Wu L."/>
            <person name="Ma J."/>
        </authorList>
    </citation>
    <scope>NUCLEOTIDE SEQUENCE [LARGE SCALE GENOMIC DNA]</scope>
    <source>
        <strain evidence="11">NBRC 108565</strain>
    </source>
</reference>
<organism evidence="10 11">
    <name type="scientific">Paraoerskovia sediminicola</name>
    <dbReference type="NCBI Taxonomy" id="1138587"/>
    <lineage>
        <taxon>Bacteria</taxon>
        <taxon>Bacillati</taxon>
        <taxon>Actinomycetota</taxon>
        <taxon>Actinomycetes</taxon>
        <taxon>Micrococcales</taxon>
        <taxon>Cellulomonadaceae</taxon>
        <taxon>Paraoerskovia</taxon>
    </lineage>
</organism>
<sequence>MSSPGTAQKKKSTVSRRVFIPAASLIVAFVVVAMIFPEAMTDTMNTLQSEVVGDFGWYYILLVAVFIAFAIFMGISRFGDIVLGKDDDQPEFSLPVWFAMLFATGMGIGLVYWGVAEPLSHYISPKPGVEGSPARLAQQAIAQSYVHWGIHAWAIYVVVGLALAYAIHRKGRPVSIRWALEPILGDRVKGRWGDTIDVIAIIGTVFGVATSLGFGVLQIGAGLEFTGVATSTTALQIGLIAVITLIATASVASGLGKGIKWLSNGNMVAAAFLMVVVLVLGPTLFLLQDFVQSIGYYLSNVLQMTFDNSAYQGRRGASGRRRGRPSTGAGGSRGHRSSESSSPGSPRGAPCGSSSPAPCWSRPSSPSCGSPSWAGARSTGRCSRTTRSWAPRTRPQGRWTATRRCST</sequence>
<evidence type="ECO:0000256" key="7">
    <source>
        <dbReference type="ARBA" id="ARBA00023136"/>
    </source>
</evidence>
<dbReference type="InterPro" id="IPR000060">
    <property type="entry name" value="BCCT_transptr"/>
</dbReference>
<feature type="transmembrane region" description="Helical" evidence="9">
    <location>
        <begin position="233"/>
        <end position="255"/>
    </location>
</feature>
<feature type="transmembrane region" description="Helical" evidence="9">
    <location>
        <begin position="198"/>
        <end position="221"/>
    </location>
</feature>
<keyword evidence="11" id="KW-1185">Reference proteome</keyword>
<feature type="transmembrane region" description="Helical" evidence="9">
    <location>
        <begin position="145"/>
        <end position="167"/>
    </location>
</feature>
<feature type="transmembrane region" description="Helical" evidence="9">
    <location>
        <begin position="96"/>
        <end position="115"/>
    </location>
</feature>
<keyword evidence="7 9" id="KW-0472">Membrane</keyword>
<evidence type="ECO:0000256" key="6">
    <source>
        <dbReference type="ARBA" id="ARBA00022989"/>
    </source>
</evidence>
<feature type="region of interest" description="Disordered" evidence="8">
    <location>
        <begin position="313"/>
        <end position="407"/>
    </location>
</feature>
<dbReference type="PANTHER" id="PTHR30047">
    <property type="entry name" value="HIGH-AFFINITY CHOLINE TRANSPORT PROTEIN-RELATED"/>
    <property type="match status" value="1"/>
</dbReference>
<keyword evidence="6 9" id="KW-1133">Transmembrane helix</keyword>
<keyword evidence="5 9" id="KW-0812">Transmembrane</keyword>
<evidence type="ECO:0000256" key="3">
    <source>
        <dbReference type="ARBA" id="ARBA00022448"/>
    </source>
</evidence>
<feature type="transmembrane region" description="Helical" evidence="9">
    <location>
        <begin position="267"/>
        <end position="287"/>
    </location>
</feature>
<evidence type="ECO:0000256" key="2">
    <source>
        <dbReference type="ARBA" id="ARBA00005658"/>
    </source>
</evidence>
<feature type="transmembrane region" description="Helical" evidence="9">
    <location>
        <begin position="18"/>
        <end position="36"/>
    </location>
</feature>
<dbReference type="PANTHER" id="PTHR30047:SF7">
    <property type="entry name" value="HIGH-AFFINITY CHOLINE TRANSPORT PROTEIN"/>
    <property type="match status" value="1"/>
</dbReference>
<evidence type="ECO:0000256" key="4">
    <source>
        <dbReference type="ARBA" id="ARBA00022475"/>
    </source>
</evidence>
<name>A0ABN6X833_9CELL</name>
<evidence type="ECO:0000256" key="8">
    <source>
        <dbReference type="SAM" id="MobiDB-lite"/>
    </source>
</evidence>
<evidence type="ECO:0000256" key="5">
    <source>
        <dbReference type="ARBA" id="ARBA00022692"/>
    </source>
</evidence>
<evidence type="ECO:0000313" key="11">
    <source>
        <dbReference type="Proteomes" id="UP001321475"/>
    </source>
</evidence>
<protein>
    <recommendedName>
        <fullName evidence="12">Choline/glycine/proline betaine transport protein</fullName>
    </recommendedName>
</protein>
<dbReference type="Pfam" id="PF02028">
    <property type="entry name" value="BCCT"/>
    <property type="match status" value="1"/>
</dbReference>
<accession>A0ABN6X833</accession>
<dbReference type="EMBL" id="AP027729">
    <property type="protein sequence ID" value="BDZ40955.1"/>
    <property type="molecule type" value="Genomic_DNA"/>
</dbReference>
<comment type="subcellular location">
    <subcellularLocation>
        <location evidence="1">Cell membrane</location>
        <topology evidence="1">Multi-pass membrane protein</topology>
    </subcellularLocation>
</comment>
<evidence type="ECO:0000313" key="10">
    <source>
        <dbReference type="EMBL" id="BDZ40955.1"/>
    </source>
</evidence>